<dbReference type="Proteomes" id="UP000288096">
    <property type="component" value="Unassembled WGS sequence"/>
</dbReference>
<dbReference type="CDD" id="cd00851">
    <property type="entry name" value="MTH1175"/>
    <property type="match status" value="1"/>
</dbReference>
<feature type="domain" description="Dinitrogenase iron-molybdenum cofactor biosynthesis" evidence="1">
    <location>
        <begin position="13"/>
        <end position="103"/>
    </location>
</feature>
<proteinExistence type="predicted"/>
<dbReference type="PANTHER" id="PTHR42983:SF1">
    <property type="entry name" value="IRON-MOLYBDENUM PROTEIN"/>
    <property type="match status" value="1"/>
</dbReference>
<dbReference type="Pfam" id="PF02579">
    <property type="entry name" value="Nitro_FeMo-Co"/>
    <property type="match status" value="1"/>
</dbReference>
<name>A0A401FTU0_9BACT</name>
<dbReference type="InterPro" id="IPR033913">
    <property type="entry name" value="MTH1175_dom"/>
</dbReference>
<sequence>MNIAITSVDRDLSSALDPRFGRAKYFIIVDSETMSYRVVENEQNLNLPQGAGIQAGKTIVENNVDVLITGNCGPKAFKVLESADIDVIIGAKGSVKDVVSQYKAGELQPTDNANVEGHWI</sequence>
<comment type="caution">
    <text evidence="2">The sequence shown here is derived from an EMBL/GenBank/DDBJ whole genome shotgun (WGS) entry which is preliminary data.</text>
</comment>
<accession>A0A401FTU0</accession>
<dbReference type="InterPro" id="IPR036105">
    <property type="entry name" value="DiNase_FeMo-co_biosyn_sf"/>
</dbReference>
<evidence type="ECO:0000313" key="2">
    <source>
        <dbReference type="EMBL" id="GBC60364.1"/>
    </source>
</evidence>
<evidence type="ECO:0000259" key="1">
    <source>
        <dbReference type="Pfam" id="PF02579"/>
    </source>
</evidence>
<dbReference type="SUPFAM" id="SSF53146">
    <property type="entry name" value="Nitrogenase accessory factor-like"/>
    <property type="match status" value="1"/>
</dbReference>
<dbReference type="EMBL" id="BEXT01000001">
    <property type="protein sequence ID" value="GBC60364.1"/>
    <property type="molecule type" value="Genomic_DNA"/>
</dbReference>
<dbReference type="PANTHER" id="PTHR42983">
    <property type="entry name" value="DINITROGENASE IRON-MOLYBDENUM COFACTOR PROTEIN-RELATED"/>
    <property type="match status" value="1"/>
</dbReference>
<organism evidence="2 3">
    <name type="scientific">Desulfonema ishimotonii</name>
    <dbReference type="NCBI Taxonomy" id="45657"/>
    <lineage>
        <taxon>Bacteria</taxon>
        <taxon>Pseudomonadati</taxon>
        <taxon>Thermodesulfobacteriota</taxon>
        <taxon>Desulfobacteria</taxon>
        <taxon>Desulfobacterales</taxon>
        <taxon>Desulfococcaceae</taxon>
        <taxon>Desulfonema</taxon>
    </lineage>
</organism>
<gene>
    <name evidence="2" type="ORF">DENIS_1315</name>
</gene>
<dbReference type="RefSeq" id="WP_124327793.1">
    <property type="nucleotide sequence ID" value="NZ_BEXT01000001.1"/>
</dbReference>
<protein>
    <submittedName>
        <fullName evidence="2">Dinitrogenase iron-molybdenum cofactor biosynthe sis protein</fullName>
    </submittedName>
</protein>
<reference evidence="3" key="2">
    <citation type="submission" date="2019-01" db="EMBL/GenBank/DDBJ databases">
        <title>Genome sequence of Desulfonema ishimotonii strain Tokyo 01.</title>
        <authorList>
            <person name="Fukui M."/>
        </authorList>
    </citation>
    <scope>NUCLEOTIDE SEQUENCE [LARGE SCALE GENOMIC DNA]</scope>
    <source>
        <strain evidence="3">Tokyo 01</strain>
    </source>
</reference>
<dbReference type="OrthoDB" id="9807451at2"/>
<dbReference type="Gene3D" id="3.30.420.130">
    <property type="entry name" value="Dinitrogenase iron-molybdenum cofactor biosynthesis domain"/>
    <property type="match status" value="1"/>
</dbReference>
<keyword evidence="3" id="KW-1185">Reference proteome</keyword>
<evidence type="ECO:0000313" key="3">
    <source>
        <dbReference type="Proteomes" id="UP000288096"/>
    </source>
</evidence>
<dbReference type="InterPro" id="IPR003731">
    <property type="entry name" value="Di-Nase_FeMo-co_biosynth"/>
</dbReference>
<dbReference type="AlphaFoldDB" id="A0A401FTU0"/>
<reference evidence="3" key="1">
    <citation type="submission" date="2017-11" db="EMBL/GenBank/DDBJ databases">
        <authorList>
            <person name="Watanabe M."/>
            <person name="Kojima H."/>
        </authorList>
    </citation>
    <scope>NUCLEOTIDE SEQUENCE [LARGE SCALE GENOMIC DNA]</scope>
    <source>
        <strain evidence="3">Tokyo 01</strain>
    </source>
</reference>